<dbReference type="EMBL" id="JPWU03000676">
    <property type="protein sequence ID" value="KAG2508746.1"/>
    <property type="molecule type" value="Genomic_DNA"/>
</dbReference>
<keyword evidence="13" id="KW-0175">Coiled coil</keyword>
<name>A0A3R7MUL9_9STRA</name>
<dbReference type="InterPro" id="IPR008269">
    <property type="entry name" value="Lon_proteolytic"/>
</dbReference>
<keyword evidence="22" id="KW-1185">Reference proteome</keyword>
<dbReference type="InterPro" id="IPR054594">
    <property type="entry name" value="Lon_lid"/>
</dbReference>
<evidence type="ECO:0000256" key="2">
    <source>
        <dbReference type="ARBA" id="ARBA00022670"/>
    </source>
</evidence>
<dbReference type="EC" id="3.4.21.53" evidence="10"/>
<dbReference type="PROSITE" id="PS51786">
    <property type="entry name" value="LON_PROTEOLYTIC"/>
    <property type="match status" value="1"/>
</dbReference>
<feature type="coiled-coil region" evidence="13">
    <location>
        <begin position="258"/>
        <end position="299"/>
    </location>
</feature>
<evidence type="ECO:0000259" key="16">
    <source>
        <dbReference type="PROSITE" id="PS51786"/>
    </source>
</evidence>
<dbReference type="PROSITE" id="PS51787">
    <property type="entry name" value="LON_N"/>
    <property type="match status" value="1"/>
</dbReference>
<dbReference type="InterPro" id="IPR020568">
    <property type="entry name" value="Ribosomal_Su5_D2-typ_SF"/>
</dbReference>
<evidence type="ECO:0000256" key="1">
    <source>
        <dbReference type="ARBA" id="ARBA00004305"/>
    </source>
</evidence>
<feature type="coiled-coil region" evidence="13">
    <location>
        <begin position="328"/>
        <end position="383"/>
    </location>
</feature>
<dbReference type="InterPro" id="IPR015947">
    <property type="entry name" value="PUA-like_sf"/>
</dbReference>
<dbReference type="Gene3D" id="3.40.50.300">
    <property type="entry name" value="P-loop containing nucleotide triphosphate hydrolases"/>
    <property type="match status" value="1"/>
</dbReference>
<keyword evidence="6 10" id="KW-0067">ATP-binding</keyword>
<dbReference type="Pfam" id="PF02190">
    <property type="entry name" value="LON_substr_bdg"/>
    <property type="match status" value="1"/>
</dbReference>
<feature type="coiled-coil region" evidence="13">
    <location>
        <begin position="50"/>
        <end position="77"/>
    </location>
</feature>
<dbReference type="PANTHER" id="PTHR43718">
    <property type="entry name" value="LON PROTEASE"/>
    <property type="match status" value="1"/>
</dbReference>
<evidence type="ECO:0000256" key="10">
    <source>
        <dbReference type="HAMAP-Rule" id="MF_03120"/>
    </source>
</evidence>
<dbReference type="Proteomes" id="UP000785171">
    <property type="component" value="Unassembled WGS sequence"/>
</dbReference>
<proteinExistence type="inferred from homology"/>
<feature type="region of interest" description="Disordered" evidence="14">
    <location>
        <begin position="164"/>
        <end position="183"/>
    </location>
</feature>
<reference evidence="18" key="3">
    <citation type="submission" date="2020-06" db="EMBL/GenBank/DDBJ databases">
        <authorList>
            <person name="Studholme D.J."/>
        </authorList>
    </citation>
    <scope>NUCLEOTIDE SEQUENCE</scope>
    <source>
        <strain evidence="19">NZFS 2646</strain>
        <strain evidence="18">NZFS 3630</strain>
    </source>
</reference>
<dbReference type="Pfam" id="PF05362">
    <property type="entry name" value="Lon_C"/>
    <property type="match status" value="1"/>
</dbReference>
<dbReference type="InterPro" id="IPR008268">
    <property type="entry name" value="Peptidase_S16_AS"/>
</dbReference>
<keyword evidence="4 10" id="KW-0378">Hydrolase</keyword>
<dbReference type="InterPro" id="IPR014721">
    <property type="entry name" value="Ribsml_uS5_D2-typ_fold_subgr"/>
</dbReference>
<dbReference type="Gene3D" id="1.10.8.60">
    <property type="match status" value="1"/>
</dbReference>
<dbReference type="InterPro" id="IPR003111">
    <property type="entry name" value="Lon_prtase_N"/>
</dbReference>
<dbReference type="GO" id="GO:0005524">
    <property type="term" value="F:ATP binding"/>
    <property type="evidence" value="ECO:0007669"/>
    <property type="project" value="UniProtKB-UniRule"/>
</dbReference>
<dbReference type="GO" id="GO:0006515">
    <property type="term" value="P:protein quality control for misfolded or incompletely synthesized proteins"/>
    <property type="evidence" value="ECO:0007669"/>
    <property type="project" value="UniProtKB-UniRule"/>
</dbReference>
<dbReference type="EMBL" id="JPWV03000412">
    <property type="protein sequence ID" value="KAG2512340.1"/>
    <property type="molecule type" value="Genomic_DNA"/>
</dbReference>
<dbReference type="SUPFAM" id="SSF54211">
    <property type="entry name" value="Ribosomal protein S5 domain 2-like"/>
    <property type="match status" value="1"/>
</dbReference>
<comment type="subunit">
    <text evidence="10">Homohexamer or homoheptamer. Organized in a ring with a central cavity.</text>
</comment>
<dbReference type="SUPFAM" id="SSF52540">
    <property type="entry name" value="P-loop containing nucleoside triphosphate hydrolases"/>
    <property type="match status" value="1"/>
</dbReference>
<dbReference type="FunFam" id="3.40.50.300:FF:000021">
    <property type="entry name" value="Lon protease homolog"/>
    <property type="match status" value="1"/>
</dbReference>
<evidence type="ECO:0000256" key="12">
    <source>
        <dbReference type="RuleBase" id="RU000591"/>
    </source>
</evidence>
<dbReference type="Proteomes" id="UP000285883">
    <property type="component" value="Unassembled WGS sequence"/>
</dbReference>
<evidence type="ECO:0000259" key="15">
    <source>
        <dbReference type="PROSITE" id="PS50181"/>
    </source>
</evidence>
<dbReference type="NCBIfam" id="TIGR00763">
    <property type="entry name" value="lon"/>
    <property type="match status" value="1"/>
</dbReference>
<dbReference type="InterPro" id="IPR003593">
    <property type="entry name" value="AAA+_ATPase"/>
</dbReference>
<evidence type="ECO:0000313" key="20">
    <source>
        <dbReference type="EMBL" id="RLN38412.1"/>
    </source>
</evidence>
<evidence type="ECO:0000256" key="14">
    <source>
        <dbReference type="SAM" id="MobiDB-lite"/>
    </source>
</evidence>
<dbReference type="InterPro" id="IPR001810">
    <property type="entry name" value="F-box_dom"/>
</dbReference>
<dbReference type="STRING" id="325452.A0A3R7MUL9"/>
<evidence type="ECO:0000313" key="22">
    <source>
        <dbReference type="Proteomes" id="UP000285624"/>
    </source>
</evidence>
<dbReference type="GO" id="GO:0004176">
    <property type="term" value="F:ATP-dependent peptidase activity"/>
    <property type="evidence" value="ECO:0007669"/>
    <property type="project" value="UniProtKB-UniRule"/>
</dbReference>
<evidence type="ECO:0000256" key="8">
    <source>
        <dbReference type="ARBA" id="ARBA00023128"/>
    </source>
</evidence>
<reference evidence="22 23" key="2">
    <citation type="submission" date="2018-07" db="EMBL/GenBank/DDBJ databases">
        <title>Genome sequencing of oomycete isolates from Chile give support for New Zealand origin for Phytophthora kernoviae and make available the first Nothophytophthora sp. genome.</title>
        <authorList>
            <person name="Studholme D.J."/>
            <person name="Sanfuentes E."/>
            <person name="Panda P."/>
            <person name="Hill R."/>
            <person name="Sambles C."/>
            <person name="Grant M."/>
            <person name="Williams N.M."/>
            <person name="Mcdougal R.L."/>
        </authorList>
    </citation>
    <scope>NUCLEOTIDE SEQUENCE [LARGE SCALE GENOMIC DNA]</scope>
    <source>
        <strain evidence="20">Chile2</strain>
        <strain evidence="21">Chile4</strain>
    </source>
</reference>
<evidence type="ECO:0000313" key="21">
    <source>
        <dbReference type="EMBL" id="RLN75563.1"/>
    </source>
</evidence>
<keyword evidence="3 10" id="KW-0547">Nucleotide-binding</keyword>
<feature type="domain" description="F-box" evidence="15">
    <location>
        <begin position="199"/>
        <end position="243"/>
    </location>
</feature>
<gene>
    <name evidence="20" type="ORF">BBI17_009242</name>
    <name evidence="21" type="ORF">BBO99_00008234</name>
    <name evidence="19" type="ORF">JM16_008121</name>
    <name evidence="18" type="ORF">JM18_009112</name>
</gene>
<feature type="domain" description="Lon N-terminal" evidence="17">
    <location>
        <begin position="516"/>
        <end position="723"/>
    </location>
</feature>
<feature type="binding site" evidence="10">
    <location>
        <begin position="879"/>
        <end position="886"/>
    </location>
    <ligand>
        <name>ATP</name>
        <dbReference type="ChEBI" id="CHEBI:30616"/>
    </ligand>
</feature>
<feature type="coiled-coil region" evidence="13">
    <location>
        <begin position="113"/>
        <end position="150"/>
    </location>
</feature>
<feature type="compositionally biased region" description="Basic and acidic residues" evidence="14">
    <location>
        <begin position="473"/>
        <end position="486"/>
    </location>
</feature>
<feature type="region of interest" description="Disordered" evidence="14">
    <location>
        <begin position="465"/>
        <end position="493"/>
    </location>
</feature>
<evidence type="ECO:0000313" key="23">
    <source>
        <dbReference type="Proteomes" id="UP000285883"/>
    </source>
</evidence>
<comment type="catalytic activity">
    <reaction evidence="9 10">
        <text>Hydrolysis of proteins in presence of ATP.</text>
        <dbReference type="EC" id="3.4.21.53"/>
    </reaction>
</comment>
<evidence type="ECO:0000256" key="5">
    <source>
        <dbReference type="ARBA" id="ARBA00022825"/>
    </source>
</evidence>
<sequence length="1332" mass="149771">MLQRTSDLVRRTIEQEEAQCTQNRHIFTEVQSILDDIVYDVENCEHECELVQLRRQLATAESSLSEYQERETELIQERQQAYEYAVKVEQDGRSIMSKLNEHLAVVVAELTKKEVMERELQQTKEHLKLTSQLSKELASAQREIRELRRANDIQHLLKSSTVPVKPASDMRIPSRGNNVPKQVKSAGNESSLIANSEEANVFSQLPAKVMLKLFSYLDEDSMVAISVTDRVLLSKVDAIVKSLKPDQIKFFHDMSTRVKTLEAHLAQVQTEKEDVAARLYSAENVRDFLMEKLKDLEDTLANNMTMTAKKDEQAGLDREIIGFLDAKTQEYETALKEYAKQNDGLRMEIVHLREDYASKTTIIQDMVELLTDEKKELEAQSQRKILILHVTQSSTHQIVSAFRIVLPPAFMATAALRRFALTRPHVPANTTNTLRFHRPLVASQRVRSNPFGLEFRSPQLFTALYSTSSGDGDDGKTPKDTDKSKEEDEDPSVEVVIDNDLATVGEGDKAPTYPHVLAMPAHRRPFFPGVVLPMTITNPEVTRALMALKESGQKYVGVFLKKSSGDPLKTGGQEDLVKNLSEIHHVGSFARIDNMLPFDANSVQVLMVSQRRIAIDDVRDEGPPLRVNISNLDNPSYDPKSKLIRAYSNEIVATLREIVKMNPLFKDHMQYFSQRIDIHNPYKLADFAASVTSADGEELQQVMEEMSCEARLKKALELITKELELSKVQQTIKEQVEEKVSKNQRNYLLMEQLKAIKKELGMEKDDKDAMITKYRERLAQLEPGSIPESVNEVVEDELNKMSMLEKNSSEFNVTRNYLDWLTQLPWGKATEENFDLAKAKQILDEDHYGLKDIKERILEFIAVSKLKGDVQGKIICFVGPPGVGKTSIGKSIARSLNREFYRFSVGGLSDVAEIKGHRRTYVGAMPGKIIQCLKSTQSSNPLILIDEIDKLGRGYQGDPASALLELLDPSQNSGFVDHYMDVPVDLSRVLFICTANVTDTIPGPLLDRMEVLRLSGYDSPEKLAIAKEYLVPKALERTGLQKSETTPESLGLTDEAILTLVKQYCRESGVRNLEKHVEKVFRKVALEVVEDIESANGAQIQDAGESTTATKDMEEVSSDEDRFLITPDKLAKYVGKPIFTSDRMFEKQFPGVVMGLAWTAMGGASLYIETTKVETKADRSGLITTGQMGSVMEESTKIAHTYARSKMHQIDPESKFFEENEVHLHVPEGATPKDGPSAGCTMVTALLSLAMNKTVKPDLAMTGELSLVGKVLPVGGIKEKTIAAKRSGVKTLILPLGNQRDFEELEEYLRKDLDVHFADYYDDVYKVAFEQE</sequence>
<dbReference type="PROSITE" id="PS50181">
    <property type="entry name" value="FBOX"/>
    <property type="match status" value="1"/>
</dbReference>
<comment type="caution">
    <text evidence="20">The sequence shown here is derived from an EMBL/GenBank/DDBJ whole genome shotgun (WGS) entry which is preliminary data.</text>
</comment>
<dbReference type="PANTHER" id="PTHR43718:SF2">
    <property type="entry name" value="LON PROTEASE HOMOLOG, MITOCHONDRIAL"/>
    <property type="match status" value="1"/>
</dbReference>
<dbReference type="GO" id="GO:0016887">
    <property type="term" value="F:ATP hydrolysis activity"/>
    <property type="evidence" value="ECO:0007669"/>
    <property type="project" value="UniProtKB-UniRule"/>
</dbReference>
<organism evidence="20 23">
    <name type="scientific">Phytophthora kernoviae</name>
    <dbReference type="NCBI Taxonomy" id="325452"/>
    <lineage>
        <taxon>Eukaryota</taxon>
        <taxon>Sar</taxon>
        <taxon>Stramenopiles</taxon>
        <taxon>Oomycota</taxon>
        <taxon>Peronosporomycetes</taxon>
        <taxon>Peronosporales</taxon>
        <taxon>Peronosporaceae</taxon>
        <taxon>Phytophthora</taxon>
    </lineage>
</organism>
<dbReference type="CDD" id="cd19500">
    <property type="entry name" value="RecA-like_Lon"/>
    <property type="match status" value="1"/>
</dbReference>
<dbReference type="GO" id="GO:0007005">
    <property type="term" value="P:mitochondrion organization"/>
    <property type="evidence" value="ECO:0007669"/>
    <property type="project" value="TreeGrafter"/>
</dbReference>
<dbReference type="GO" id="GO:0051131">
    <property type="term" value="P:chaperone-mediated protein complex assembly"/>
    <property type="evidence" value="ECO:0007669"/>
    <property type="project" value="UniProtKB-UniRule"/>
</dbReference>
<dbReference type="GO" id="GO:0005759">
    <property type="term" value="C:mitochondrial matrix"/>
    <property type="evidence" value="ECO:0007669"/>
    <property type="project" value="UniProtKB-SubCell"/>
</dbReference>
<dbReference type="PRINTS" id="PR00830">
    <property type="entry name" value="ENDOLAPTASE"/>
</dbReference>
<dbReference type="InterPro" id="IPR046336">
    <property type="entry name" value="Lon_prtase_N_sf"/>
</dbReference>
<evidence type="ECO:0000256" key="6">
    <source>
        <dbReference type="ARBA" id="ARBA00022840"/>
    </source>
</evidence>
<dbReference type="InterPro" id="IPR027065">
    <property type="entry name" value="Lon_Prtase"/>
</dbReference>
<comment type="similarity">
    <text evidence="10 11 12">Belongs to the peptidase S16 family.</text>
</comment>
<feature type="active site" evidence="10 11">
    <location>
        <position position="1280"/>
    </location>
</feature>
<keyword evidence="2 10" id="KW-0645">Protease</keyword>
<evidence type="ECO:0000256" key="11">
    <source>
        <dbReference type="PROSITE-ProRule" id="PRU01122"/>
    </source>
</evidence>
<feature type="active site" evidence="10 11">
    <location>
        <position position="1237"/>
    </location>
</feature>
<reference evidence="18" key="1">
    <citation type="journal article" date="2015" name="Genom Data">
        <title>Genome sequences of six Phytophthora species associated with forests in New Zealand.</title>
        <authorList>
            <person name="Studholme D.J."/>
            <person name="McDougal R.L."/>
            <person name="Sambles C."/>
            <person name="Hansen E."/>
            <person name="Hardy G."/>
            <person name="Grant M."/>
            <person name="Ganley R.J."/>
            <person name="Williams N.M."/>
        </authorList>
    </citation>
    <scope>NUCLEOTIDE SEQUENCE</scope>
    <source>
        <strain evidence="19">NZFS 2646</strain>
        <strain evidence="18">NZFS 3630</strain>
    </source>
</reference>
<dbReference type="InterPro" id="IPR027417">
    <property type="entry name" value="P-loop_NTPase"/>
</dbReference>
<feature type="domain" description="Lon proteolytic" evidence="16">
    <location>
        <begin position="1147"/>
        <end position="1331"/>
    </location>
</feature>
<dbReference type="InterPro" id="IPR004815">
    <property type="entry name" value="Lon_bac/euk-typ"/>
</dbReference>
<protein>
    <recommendedName>
        <fullName evidence="10">Lon protease homolog, mitochondrial</fullName>
        <ecNumber evidence="10">3.4.21.53</ecNumber>
    </recommendedName>
</protein>
<dbReference type="Gene3D" id="3.30.230.10">
    <property type="match status" value="1"/>
</dbReference>
<comment type="subcellular location">
    <subcellularLocation>
        <location evidence="1 10">Mitochondrion matrix</location>
    </subcellularLocation>
</comment>
<dbReference type="Pfam" id="PF22667">
    <property type="entry name" value="Lon_lid"/>
    <property type="match status" value="1"/>
</dbReference>
<accession>A0A3R7MUL9</accession>
<dbReference type="InterPro" id="IPR027503">
    <property type="entry name" value="Lonm_euk"/>
</dbReference>
<dbReference type="FunFam" id="1.20.5.5270:FF:000001">
    <property type="entry name" value="Lon protease homolog, mitochondrial"/>
    <property type="match status" value="1"/>
</dbReference>
<evidence type="ECO:0000256" key="7">
    <source>
        <dbReference type="ARBA" id="ARBA00023125"/>
    </source>
</evidence>
<evidence type="ECO:0000259" key="17">
    <source>
        <dbReference type="PROSITE" id="PS51787"/>
    </source>
</evidence>
<dbReference type="HAMAP" id="MF_03120">
    <property type="entry name" value="lonm_euk"/>
    <property type="match status" value="1"/>
</dbReference>
<dbReference type="GO" id="GO:0004252">
    <property type="term" value="F:serine-type endopeptidase activity"/>
    <property type="evidence" value="ECO:0007669"/>
    <property type="project" value="UniProtKB-UniRule"/>
</dbReference>
<dbReference type="InterPro" id="IPR003959">
    <property type="entry name" value="ATPase_AAA_core"/>
</dbReference>
<keyword evidence="8 10" id="KW-0496">Mitochondrion</keyword>
<dbReference type="SMART" id="SM00464">
    <property type="entry name" value="LON"/>
    <property type="match status" value="1"/>
</dbReference>
<dbReference type="Gene3D" id="2.30.130.40">
    <property type="entry name" value="LON domain-like"/>
    <property type="match status" value="1"/>
</dbReference>
<dbReference type="SMART" id="SM00382">
    <property type="entry name" value="AAA"/>
    <property type="match status" value="1"/>
</dbReference>
<evidence type="ECO:0000313" key="18">
    <source>
        <dbReference type="EMBL" id="KAG2508746.1"/>
    </source>
</evidence>
<dbReference type="Gene3D" id="1.20.58.1480">
    <property type="match status" value="1"/>
</dbReference>
<dbReference type="Pfam" id="PF00004">
    <property type="entry name" value="AAA"/>
    <property type="match status" value="1"/>
</dbReference>
<dbReference type="Proteomes" id="UP000792063">
    <property type="component" value="Unassembled WGS sequence"/>
</dbReference>
<evidence type="ECO:0000313" key="19">
    <source>
        <dbReference type="EMBL" id="KAG2512340.1"/>
    </source>
</evidence>
<dbReference type="SUPFAM" id="SSF88697">
    <property type="entry name" value="PUA domain-like"/>
    <property type="match status" value="1"/>
</dbReference>
<dbReference type="FunFam" id="2.30.130.40:FF:000013">
    <property type="entry name" value="Lon protease homolog, mitochondrial"/>
    <property type="match status" value="1"/>
</dbReference>
<dbReference type="GO" id="GO:0034599">
    <property type="term" value="P:cellular response to oxidative stress"/>
    <property type="evidence" value="ECO:0007669"/>
    <property type="project" value="UniProtKB-UniRule"/>
</dbReference>
<dbReference type="GO" id="GO:0070407">
    <property type="term" value="P:oxidation-dependent protein catabolic process"/>
    <property type="evidence" value="ECO:0007669"/>
    <property type="project" value="UniProtKB-UniRule"/>
</dbReference>
<dbReference type="FunFam" id="1.20.58.1480:FF:000002">
    <property type="entry name" value="Lon protease homolog, mitochondrial"/>
    <property type="match status" value="1"/>
</dbReference>
<evidence type="ECO:0000256" key="9">
    <source>
        <dbReference type="ARBA" id="ARBA00050665"/>
    </source>
</evidence>
<dbReference type="Proteomes" id="UP000285624">
    <property type="component" value="Unassembled WGS sequence"/>
</dbReference>
<dbReference type="FunFam" id="3.30.230.10:FF:000015">
    <property type="entry name" value="Lon protease homolog, mitochondrial"/>
    <property type="match status" value="1"/>
</dbReference>
<dbReference type="PROSITE" id="PS01046">
    <property type="entry name" value="LON_SER"/>
    <property type="match status" value="1"/>
</dbReference>
<dbReference type="EMBL" id="MAYM02000429">
    <property type="protein sequence ID" value="RLN38412.1"/>
    <property type="molecule type" value="Genomic_DNA"/>
</dbReference>
<dbReference type="GO" id="GO:0003697">
    <property type="term" value="F:single-stranded DNA binding"/>
    <property type="evidence" value="ECO:0007669"/>
    <property type="project" value="TreeGrafter"/>
</dbReference>
<keyword evidence="5 10" id="KW-0720">Serine protease</keyword>
<comment type="function">
    <text evidence="10">ATP-dependent serine protease that mediates the selective degradation of misfolded, unassembled or oxidatively damaged polypeptides as well as certain short-lived regulatory proteins in the mitochondrial matrix. May also have a chaperone function in the assembly of inner membrane protein complexes. Participates in the regulation of mitochondrial gene expression and in the maintenance of the integrity of the mitochondrial genome. Binds to mitochondrial DNA in a site-specific manner.</text>
</comment>
<evidence type="ECO:0000256" key="4">
    <source>
        <dbReference type="ARBA" id="ARBA00022801"/>
    </source>
</evidence>
<dbReference type="GO" id="GO:0043565">
    <property type="term" value="F:sequence-specific DNA binding"/>
    <property type="evidence" value="ECO:0007669"/>
    <property type="project" value="UniProtKB-UniRule"/>
</dbReference>
<dbReference type="Gene3D" id="1.20.5.5270">
    <property type="match status" value="1"/>
</dbReference>
<keyword evidence="7 10" id="KW-0238">DNA-binding</keyword>
<dbReference type="EMBL" id="MBDN02000406">
    <property type="protein sequence ID" value="RLN75563.1"/>
    <property type="molecule type" value="Genomic_DNA"/>
</dbReference>
<evidence type="ECO:0000256" key="3">
    <source>
        <dbReference type="ARBA" id="ARBA00022741"/>
    </source>
</evidence>
<evidence type="ECO:0000256" key="13">
    <source>
        <dbReference type="SAM" id="Coils"/>
    </source>
</evidence>